<comment type="caution">
    <text evidence="1">The sequence shown here is derived from an EMBL/GenBank/DDBJ whole genome shotgun (WGS) entry which is preliminary data.</text>
</comment>
<dbReference type="RefSeq" id="WP_185130350.1">
    <property type="nucleotide sequence ID" value="NZ_JACJVO010000021.1"/>
</dbReference>
<accession>A0A7X0SMK0</accession>
<gene>
    <name evidence="1" type="ORF">H7C18_17355</name>
</gene>
<evidence type="ECO:0000313" key="1">
    <source>
        <dbReference type="EMBL" id="MBB6732691.1"/>
    </source>
</evidence>
<name>A0A7X0SMK0_9BACL</name>
<sequence length="172" mass="20114">MKNKVLTQKQWDQEFEKNSRAIMPFEKWKALPDKSLKRELIRAWRKQFTDKSIRETWDMKFSKYYYYLKTVDLKGAGGDIDPVDRPENSKATSPEEKIIEAEWTVIEEEKENSKALVVSGGADAAEQLIGSLIMSFRETGTPERIMKRLKAIAANLELEEDDLELNIQVWRR</sequence>
<reference evidence="1 2" key="1">
    <citation type="submission" date="2020-08" db="EMBL/GenBank/DDBJ databases">
        <title>Cohnella phylogeny.</title>
        <authorList>
            <person name="Dunlap C."/>
        </authorList>
    </citation>
    <scope>NUCLEOTIDE SEQUENCE [LARGE SCALE GENOMIC DNA]</scope>
    <source>
        <strain evidence="1 2">CBP 2801</strain>
    </source>
</reference>
<proteinExistence type="predicted"/>
<dbReference type="AlphaFoldDB" id="A0A7X0SMK0"/>
<organism evidence="1 2">
    <name type="scientific">Cohnella zeiphila</name>
    <dbReference type="NCBI Taxonomy" id="2761120"/>
    <lineage>
        <taxon>Bacteria</taxon>
        <taxon>Bacillati</taxon>
        <taxon>Bacillota</taxon>
        <taxon>Bacilli</taxon>
        <taxon>Bacillales</taxon>
        <taxon>Paenibacillaceae</taxon>
        <taxon>Cohnella</taxon>
    </lineage>
</organism>
<protein>
    <submittedName>
        <fullName evidence="1">Uncharacterized protein</fullName>
    </submittedName>
</protein>
<dbReference type="Proteomes" id="UP000564644">
    <property type="component" value="Unassembled WGS sequence"/>
</dbReference>
<evidence type="ECO:0000313" key="2">
    <source>
        <dbReference type="Proteomes" id="UP000564644"/>
    </source>
</evidence>
<dbReference type="EMBL" id="JACJVO010000021">
    <property type="protein sequence ID" value="MBB6732691.1"/>
    <property type="molecule type" value="Genomic_DNA"/>
</dbReference>
<keyword evidence="2" id="KW-1185">Reference proteome</keyword>